<gene>
    <name evidence="1" type="ORF">VNO77_19394</name>
</gene>
<dbReference type="AlphaFoldDB" id="A0AAN9QPK1"/>
<name>A0AAN9QPK1_CANGL</name>
<keyword evidence="2" id="KW-1185">Reference proteome</keyword>
<proteinExistence type="predicted"/>
<sequence>MCLTQVVLPLDIQRPIRWGLKQRWSTHARYRQNSGDKSSFELGTPLGGSLLQVYTSKVANLDISGLALDYP</sequence>
<protein>
    <submittedName>
        <fullName evidence="1">Uncharacterized protein</fullName>
    </submittedName>
</protein>
<comment type="caution">
    <text evidence="1">The sequence shown here is derived from an EMBL/GenBank/DDBJ whole genome shotgun (WGS) entry which is preliminary data.</text>
</comment>
<accession>A0AAN9QPK1</accession>
<evidence type="ECO:0000313" key="2">
    <source>
        <dbReference type="Proteomes" id="UP001367508"/>
    </source>
</evidence>
<dbReference type="EMBL" id="JAYMYQ010000004">
    <property type="protein sequence ID" value="KAK7338763.1"/>
    <property type="molecule type" value="Genomic_DNA"/>
</dbReference>
<reference evidence="1 2" key="1">
    <citation type="submission" date="2024-01" db="EMBL/GenBank/DDBJ databases">
        <title>The genomes of 5 underutilized Papilionoideae crops provide insights into root nodulation and disease resistanc.</title>
        <authorList>
            <person name="Jiang F."/>
        </authorList>
    </citation>
    <scope>NUCLEOTIDE SEQUENCE [LARGE SCALE GENOMIC DNA]</scope>
    <source>
        <strain evidence="1">LVBAO_FW01</strain>
        <tissue evidence="1">Leaves</tissue>
    </source>
</reference>
<evidence type="ECO:0000313" key="1">
    <source>
        <dbReference type="EMBL" id="KAK7338763.1"/>
    </source>
</evidence>
<dbReference type="Proteomes" id="UP001367508">
    <property type="component" value="Unassembled WGS sequence"/>
</dbReference>
<organism evidence="1 2">
    <name type="scientific">Canavalia gladiata</name>
    <name type="common">Sword bean</name>
    <name type="synonym">Dolichos gladiatus</name>
    <dbReference type="NCBI Taxonomy" id="3824"/>
    <lineage>
        <taxon>Eukaryota</taxon>
        <taxon>Viridiplantae</taxon>
        <taxon>Streptophyta</taxon>
        <taxon>Embryophyta</taxon>
        <taxon>Tracheophyta</taxon>
        <taxon>Spermatophyta</taxon>
        <taxon>Magnoliopsida</taxon>
        <taxon>eudicotyledons</taxon>
        <taxon>Gunneridae</taxon>
        <taxon>Pentapetalae</taxon>
        <taxon>rosids</taxon>
        <taxon>fabids</taxon>
        <taxon>Fabales</taxon>
        <taxon>Fabaceae</taxon>
        <taxon>Papilionoideae</taxon>
        <taxon>50 kb inversion clade</taxon>
        <taxon>NPAAA clade</taxon>
        <taxon>indigoferoid/millettioid clade</taxon>
        <taxon>Phaseoleae</taxon>
        <taxon>Canavalia</taxon>
    </lineage>
</organism>